<name>A0A368H5C5_ANCCA</name>
<organism evidence="2 3">
    <name type="scientific">Ancylostoma caninum</name>
    <name type="common">Dog hookworm</name>
    <dbReference type="NCBI Taxonomy" id="29170"/>
    <lineage>
        <taxon>Eukaryota</taxon>
        <taxon>Metazoa</taxon>
        <taxon>Ecdysozoa</taxon>
        <taxon>Nematoda</taxon>
        <taxon>Chromadorea</taxon>
        <taxon>Rhabditida</taxon>
        <taxon>Rhabditina</taxon>
        <taxon>Rhabditomorpha</taxon>
        <taxon>Strongyloidea</taxon>
        <taxon>Ancylostomatidae</taxon>
        <taxon>Ancylostomatinae</taxon>
        <taxon>Ancylostoma</taxon>
    </lineage>
</organism>
<feature type="transmembrane region" description="Helical" evidence="1">
    <location>
        <begin position="67"/>
        <end position="86"/>
    </location>
</feature>
<dbReference type="EMBL" id="JOJR01000018">
    <property type="protein sequence ID" value="RCN50938.1"/>
    <property type="molecule type" value="Genomic_DNA"/>
</dbReference>
<comment type="caution">
    <text evidence="2">The sequence shown here is derived from an EMBL/GenBank/DDBJ whole genome shotgun (WGS) entry which is preliminary data.</text>
</comment>
<keyword evidence="1" id="KW-1133">Transmembrane helix</keyword>
<dbReference type="OrthoDB" id="10601317at2759"/>
<gene>
    <name evidence="2" type="ORF">ANCCAN_02951</name>
</gene>
<dbReference type="AlphaFoldDB" id="A0A368H5C5"/>
<reference evidence="2 3" key="1">
    <citation type="submission" date="2014-10" db="EMBL/GenBank/DDBJ databases">
        <title>Draft genome of the hookworm Ancylostoma caninum.</title>
        <authorList>
            <person name="Mitreva M."/>
        </authorList>
    </citation>
    <scope>NUCLEOTIDE SEQUENCE [LARGE SCALE GENOMIC DNA]</scope>
    <source>
        <strain evidence="2 3">Baltimore</strain>
    </source>
</reference>
<proteinExistence type="predicted"/>
<accession>A0A368H5C5</accession>
<evidence type="ECO:0000313" key="3">
    <source>
        <dbReference type="Proteomes" id="UP000252519"/>
    </source>
</evidence>
<keyword evidence="1" id="KW-0812">Transmembrane</keyword>
<evidence type="ECO:0000256" key="1">
    <source>
        <dbReference type="SAM" id="Phobius"/>
    </source>
</evidence>
<protein>
    <submittedName>
        <fullName evidence="2">Uncharacterized protein</fullName>
    </submittedName>
</protein>
<dbReference type="Proteomes" id="UP000252519">
    <property type="component" value="Unassembled WGS sequence"/>
</dbReference>
<evidence type="ECO:0000313" key="2">
    <source>
        <dbReference type="EMBL" id="RCN50938.1"/>
    </source>
</evidence>
<sequence>MSSILHELFQVHEMRSMPSVRLPYSEIQCQQQQVWFQDVAHARMKPPSKPYLSAEAKKYLHWAIGRNLIFFLVIAILIGASGYFYYGKDSPDLGTLTKKKNSKGK</sequence>
<keyword evidence="3" id="KW-1185">Reference proteome</keyword>
<keyword evidence="1" id="KW-0472">Membrane</keyword>